<gene>
    <name evidence="1" type="ORF">LCMAC202_04560</name>
</gene>
<accession>A0A481YZZ6</accession>
<evidence type="ECO:0000313" key="1">
    <source>
        <dbReference type="EMBL" id="QBK88094.1"/>
    </source>
</evidence>
<dbReference type="EMBL" id="MK500375">
    <property type="protein sequence ID" value="QBK88094.1"/>
    <property type="molecule type" value="Genomic_DNA"/>
</dbReference>
<reference evidence="1" key="1">
    <citation type="journal article" date="2019" name="MBio">
        <title>Virus Genomes from Deep Sea Sediments Expand the Ocean Megavirome and Support Independent Origins of Viral Gigantism.</title>
        <authorList>
            <person name="Backstrom D."/>
            <person name="Yutin N."/>
            <person name="Jorgensen S.L."/>
            <person name="Dharamshi J."/>
            <person name="Homa F."/>
            <person name="Zaremba-Niedwiedzka K."/>
            <person name="Spang A."/>
            <person name="Wolf Y.I."/>
            <person name="Koonin E.V."/>
            <person name="Ettema T.J."/>
        </authorList>
    </citation>
    <scope>NUCLEOTIDE SEQUENCE</scope>
</reference>
<organism evidence="1">
    <name type="scientific">Marseillevirus LCMAC202</name>
    <dbReference type="NCBI Taxonomy" id="2506606"/>
    <lineage>
        <taxon>Viruses</taxon>
        <taxon>Varidnaviria</taxon>
        <taxon>Bamfordvirae</taxon>
        <taxon>Nucleocytoviricota</taxon>
        <taxon>Megaviricetes</taxon>
        <taxon>Pimascovirales</taxon>
        <taxon>Pimascovirales incertae sedis</taxon>
        <taxon>Marseilleviridae</taxon>
    </lineage>
</organism>
<name>A0A481YZZ6_9VIRU</name>
<proteinExistence type="predicted"/>
<protein>
    <submittedName>
        <fullName evidence="1">Uncharacterized protein</fullName>
    </submittedName>
</protein>
<sequence>MTYVNIVFKINFKKSCALFETSVLTAMIGSQVAGRTTLKLAGLWQVLVIM</sequence>